<reference evidence="3 4" key="1">
    <citation type="submission" date="2019-02" db="EMBL/GenBank/DDBJ databases">
        <title>Deep-cultivation of Planctomycetes and their phenomic and genomic characterization uncovers novel biology.</title>
        <authorList>
            <person name="Wiegand S."/>
            <person name="Jogler M."/>
            <person name="Boedeker C."/>
            <person name="Pinto D."/>
            <person name="Vollmers J."/>
            <person name="Rivas-Marin E."/>
            <person name="Kohn T."/>
            <person name="Peeters S.H."/>
            <person name="Heuer A."/>
            <person name="Rast P."/>
            <person name="Oberbeckmann S."/>
            <person name="Bunk B."/>
            <person name="Jeske O."/>
            <person name="Meyerdierks A."/>
            <person name="Storesund J.E."/>
            <person name="Kallscheuer N."/>
            <person name="Luecker S."/>
            <person name="Lage O.M."/>
            <person name="Pohl T."/>
            <person name="Merkel B.J."/>
            <person name="Hornburger P."/>
            <person name="Mueller R.-W."/>
            <person name="Bruemmer F."/>
            <person name="Labrenz M."/>
            <person name="Spormann A.M."/>
            <person name="Op Den Camp H."/>
            <person name="Overmann J."/>
            <person name="Amann R."/>
            <person name="Jetten M.S.M."/>
            <person name="Mascher T."/>
            <person name="Medema M.H."/>
            <person name="Devos D.P."/>
            <person name="Kaster A.-K."/>
            <person name="Ovreas L."/>
            <person name="Rohde M."/>
            <person name="Galperin M.Y."/>
            <person name="Jogler C."/>
        </authorList>
    </citation>
    <scope>NUCLEOTIDE SEQUENCE [LARGE SCALE GENOMIC DNA]</scope>
    <source>
        <strain evidence="3 4">KOR34</strain>
    </source>
</reference>
<organism evidence="3 4">
    <name type="scientific">Posidoniimonas corsicana</name>
    <dbReference type="NCBI Taxonomy" id="1938618"/>
    <lineage>
        <taxon>Bacteria</taxon>
        <taxon>Pseudomonadati</taxon>
        <taxon>Planctomycetota</taxon>
        <taxon>Planctomycetia</taxon>
        <taxon>Pirellulales</taxon>
        <taxon>Lacipirellulaceae</taxon>
        <taxon>Posidoniimonas</taxon>
    </lineage>
</organism>
<dbReference type="EMBL" id="SIHJ01000003">
    <property type="protein sequence ID" value="TWT32334.1"/>
    <property type="molecule type" value="Genomic_DNA"/>
</dbReference>
<name>A0A5C5V135_9BACT</name>
<feature type="compositionally biased region" description="Basic and acidic residues" evidence="1">
    <location>
        <begin position="57"/>
        <end position="83"/>
    </location>
</feature>
<gene>
    <name evidence="3" type="ORF">KOR34_40970</name>
</gene>
<keyword evidence="2" id="KW-1133">Transmembrane helix</keyword>
<sequence length="214" mass="23520">MPQPEALLLADWTDIIGYLVVIVFVVLRYVLTELGGGEKPKPKPAGNRPAPPPKPGAPREADLRSEVDEFLRRAKGLPPKEPEPAVEPIMLDDADQPARKIAAPLEPSPYHGDTVSEHVAQHVRPLAESQLAEQAAHLGEEVGLADEKLEARLKAKFEHRLGTLRRREEEPEPEVDPLAATLGGEQIAAMLANPEGVRNAIILNEILQRPTDRW</sequence>
<comment type="caution">
    <text evidence="3">The sequence shown here is derived from an EMBL/GenBank/DDBJ whole genome shotgun (WGS) entry which is preliminary data.</text>
</comment>
<dbReference type="OrthoDB" id="292303at2"/>
<proteinExistence type="predicted"/>
<protein>
    <submittedName>
        <fullName evidence="3">Uncharacterized protein</fullName>
    </submittedName>
</protein>
<dbReference type="AlphaFoldDB" id="A0A5C5V135"/>
<keyword evidence="4" id="KW-1185">Reference proteome</keyword>
<feature type="transmembrane region" description="Helical" evidence="2">
    <location>
        <begin position="12"/>
        <end position="31"/>
    </location>
</feature>
<evidence type="ECO:0000313" key="3">
    <source>
        <dbReference type="EMBL" id="TWT32334.1"/>
    </source>
</evidence>
<keyword evidence="2" id="KW-0472">Membrane</keyword>
<dbReference type="Proteomes" id="UP000316714">
    <property type="component" value="Unassembled WGS sequence"/>
</dbReference>
<dbReference type="RefSeq" id="WP_146567609.1">
    <property type="nucleotide sequence ID" value="NZ_SIHJ01000003.1"/>
</dbReference>
<evidence type="ECO:0000256" key="2">
    <source>
        <dbReference type="SAM" id="Phobius"/>
    </source>
</evidence>
<keyword evidence="2" id="KW-0812">Transmembrane</keyword>
<feature type="region of interest" description="Disordered" evidence="1">
    <location>
        <begin position="36"/>
        <end position="88"/>
    </location>
</feature>
<evidence type="ECO:0000313" key="4">
    <source>
        <dbReference type="Proteomes" id="UP000316714"/>
    </source>
</evidence>
<accession>A0A5C5V135</accession>
<evidence type="ECO:0000256" key="1">
    <source>
        <dbReference type="SAM" id="MobiDB-lite"/>
    </source>
</evidence>